<dbReference type="EMBL" id="SZQA01000014">
    <property type="protein sequence ID" value="TKK87801.1"/>
    <property type="molecule type" value="Genomic_DNA"/>
</dbReference>
<dbReference type="OrthoDB" id="4227163at2"/>
<evidence type="ECO:0000313" key="2">
    <source>
        <dbReference type="EMBL" id="TKK87801.1"/>
    </source>
</evidence>
<sequence>MSFDTGGYRLTPDDGPQMWFLDTRMNIKAGAAQTGGAFTLIEWSAPVGFAPPLHVHDVEDEGFYILDGEISVQCGDRHFTAGPGDFTFLPRGIPHSFLVTQGPVRGLQITAPSGFEDFITEIGHPATGPGLPEPTEPDLPRLIAAAERHHQRILGPPPHPPAQ</sequence>
<dbReference type="InterPro" id="IPR011051">
    <property type="entry name" value="RmlC_Cupin_sf"/>
</dbReference>
<dbReference type="CDD" id="cd02215">
    <property type="entry name" value="cupin_QDO_N_C"/>
    <property type="match status" value="1"/>
</dbReference>
<dbReference type="SUPFAM" id="SSF51182">
    <property type="entry name" value="RmlC-like cupins"/>
    <property type="match status" value="1"/>
</dbReference>
<protein>
    <submittedName>
        <fullName evidence="2">Cupin domain-containing protein</fullName>
    </submittedName>
</protein>
<proteinExistence type="predicted"/>
<keyword evidence="3" id="KW-1185">Reference proteome</keyword>
<dbReference type="PANTHER" id="PTHR36440:SF1">
    <property type="entry name" value="PUTATIVE (AFU_ORTHOLOGUE AFUA_8G07350)-RELATED"/>
    <property type="match status" value="1"/>
</dbReference>
<feature type="domain" description="Cupin type-2" evidence="1">
    <location>
        <begin position="46"/>
        <end position="105"/>
    </location>
</feature>
<reference evidence="2 3" key="1">
    <citation type="submission" date="2019-04" db="EMBL/GenBank/DDBJ databases">
        <title>Herbidospora sp. NEAU-GS14.nov., a novel actinomycete isolated from soil.</title>
        <authorList>
            <person name="Han L."/>
        </authorList>
    </citation>
    <scope>NUCLEOTIDE SEQUENCE [LARGE SCALE GENOMIC DNA]</scope>
    <source>
        <strain evidence="2 3">NEAU-GS14</strain>
    </source>
</reference>
<dbReference type="Gene3D" id="2.60.120.10">
    <property type="entry name" value="Jelly Rolls"/>
    <property type="match status" value="1"/>
</dbReference>
<dbReference type="InterPro" id="IPR013096">
    <property type="entry name" value="Cupin_2"/>
</dbReference>
<dbReference type="InterPro" id="IPR014710">
    <property type="entry name" value="RmlC-like_jellyroll"/>
</dbReference>
<accession>A0A4U3MF73</accession>
<dbReference type="Pfam" id="PF07883">
    <property type="entry name" value="Cupin_2"/>
    <property type="match status" value="1"/>
</dbReference>
<dbReference type="Proteomes" id="UP000308705">
    <property type="component" value="Unassembled WGS sequence"/>
</dbReference>
<comment type="caution">
    <text evidence="2">The sequence shown here is derived from an EMBL/GenBank/DDBJ whole genome shotgun (WGS) entry which is preliminary data.</text>
</comment>
<evidence type="ECO:0000313" key="3">
    <source>
        <dbReference type="Proteomes" id="UP000308705"/>
    </source>
</evidence>
<dbReference type="PANTHER" id="PTHR36440">
    <property type="entry name" value="PUTATIVE (AFU_ORTHOLOGUE AFUA_8G07350)-RELATED"/>
    <property type="match status" value="1"/>
</dbReference>
<organism evidence="2 3">
    <name type="scientific">Herbidospora galbida</name>
    <dbReference type="NCBI Taxonomy" id="2575442"/>
    <lineage>
        <taxon>Bacteria</taxon>
        <taxon>Bacillati</taxon>
        <taxon>Actinomycetota</taxon>
        <taxon>Actinomycetes</taxon>
        <taxon>Streptosporangiales</taxon>
        <taxon>Streptosporangiaceae</taxon>
        <taxon>Herbidospora</taxon>
    </lineage>
</organism>
<name>A0A4U3MF73_9ACTN</name>
<dbReference type="InterPro" id="IPR053146">
    <property type="entry name" value="QDO-like"/>
</dbReference>
<gene>
    <name evidence="2" type="ORF">FDA94_16660</name>
</gene>
<dbReference type="AlphaFoldDB" id="A0A4U3MF73"/>
<evidence type="ECO:0000259" key="1">
    <source>
        <dbReference type="Pfam" id="PF07883"/>
    </source>
</evidence>
<dbReference type="RefSeq" id="WP_137247969.1">
    <property type="nucleotide sequence ID" value="NZ_SZQA01000014.1"/>
</dbReference>